<evidence type="ECO:0000313" key="3">
    <source>
        <dbReference type="EMBL" id="MCW1887300.1"/>
    </source>
</evidence>
<dbReference type="SFLD" id="SFLDS00003">
    <property type="entry name" value="Haloacid_Dehalogenase"/>
    <property type="match status" value="1"/>
</dbReference>
<dbReference type="InterPro" id="IPR006379">
    <property type="entry name" value="HAD-SF_hydro_IIB"/>
</dbReference>
<dbReference type="InterPro" id="IPR023214">
    <property type="entry name" value="HAD_sf"/>
</dbReference>
<keyword evidence="4" id="KW-1185">Reference proteome</keyword>
<keyword evidence="1 3" id="KW-0378">Hydrolase</keyword>
<evidence type="ECO:0000259" key="2">
    <source>
        <dbReference type="Pfam" id="PF05116"/>
    </source>
</evidence>
<organism evidence="3 4">
    <name type="scientific">Luteolibacter flavescens</name>
    <dbReference type="NCBI Taxonomy" id="1859460"/>
    <lineage>
        <taxon>Bacteria</taxon>
        <taxon>Pseudomonadati</taxon>
        <taxon>Verrucomicrobiota</taxon>
        <taxon>Verrucomicrobiia</taxon>
        <taxon>Verrucomicrobiales</taxon>
        <taxon>Verrucomicrobiaceae</taxon>
        <taxon>Luteolibacter</taxon>
    </lineage>
</organism>
<dbReference type="InterPro" id="IPR051518">
    <property type="entry name" value="Sucrose_Phosphatase"/>
</dbReference>
<dbReference type="SFLD" id="SFLDG01140">
    <property type="entry name" value="C2.B:_Phosphomannomutase_and_P"/>
    <property type="match status" value="1"/>
</dbReference>
<protein>
    <submittedName>
        <fullName evidence="3">HAD family hydrolase</fullName>
    </submittedName>
</protein>
<reference evidence="3 4" key="1">
    <citation type="submission" date="2022-10" db="EMBL/GenBank/DDBJ databases">
        <title>Luteolibacter flavescens strain MCCC 1K03193, whole genome shotgun sequencing project.</title>
        <authorList>
            <person name="Zhao G."/>
            <person name="Shen L."/>
        </authorList>
    </citation>
    <scope>NUCLEOTIDE SEQUENCE [LARGE SCALE GENOMIC DNA]</scope>
    <source>
        <strain evidence="3 4">MCCC 1K03193</strain>
    </source>
</reference>
<evidence type="ECO:0000256" key="1">
    <source>
        <dbReference type="ARBA" id="ARBA00022801"/>
    </source>
</evidence>
<dbReference type="SFLD" id="SFLDG01141">
    <property type="entry name" value="C2.B.1:_Sucrose_Phosphatase_Li"/>
    <property type="match status" value="1"/>
</dbReference>
<dbReference type="InterPro" id="IPR036412">
    <property type="entry name" value="HAD-like_sf"/>
</dbReference>
<dbReference type="Gene3D" id="3.40.50.1000">
    <property type="entry name" value="HAD superfamily/HAD-like"/>
    <property type="match status" value="1"/>
</dbReference>
<sequence length="234" mass="25373">MSDLDGTLTGHEEGIRALAELGHEITLVVNSSRPRTSVQATLDQLPTRLPVTALITAMGTEIMVRGEDCARWSRRFEGWDRAPIDAFMEKVGILPHLPGHQAKYKASYHVPADRWEQYRRSVLALEPDSVVVTSGDSDFDVLPAGAGKEKAAAWLAGLLGYAPDKMIVAGDSGNDVAMFNAASMAIAVSNSRRELVERVDPRRTYFAKGPSALGVLEGLRHWGALPVLAGKEAR</sequence>
<dbReference type="EMBL" id="JAPDDS010000016">
    <property type="protein sequence ID" value="MCW1887300.1"/>
    <property type="molecule type" value="Genomic_DNA"/>
</dbReference>
<name>A0ABT3FUN2_9BACT</name>
<proteinExistence type="predicted"/>
<dbReference type="InterPro" id="IPR006380">
    <property type="entry name" value="SPP-like_dom"/>
</dbReference>
<gene>
    <name evidence="3" type="ORF">OKA04_21360</name>
</gene>
<dbReference type="Pfam" id="PF05116">
    <property type="entry name" value="S6PP"/>
    <property type="match status" value="1"/>
</dbReference>
<dbReference type="RefSeq" id="WP_264503256.1">
    <property type="nucleotide sequence ID" value="NZ_JAPDDS010000016.1"/>
</dbReference>
<comment type="caution">
    <text evidence="3">The sequence shown here is derived from an EMBL/GenBank/DDBJ whole genome shotgun (WGS) entry which is preliminary data.</text>
</comment>
<dbReference type="NCBIfam" id="TIGR01484">
    <property type="entry name" value="HAD-SF-IIB"/>
    <property type="match status" value="1"/>
</dbReference>
<dbReference type="PANTHER" id="PTHR46521:SF4">
    <property type="entry name" value="SUCROSE-PHOSPHATASE 2-RELATED"/>
    <property type="match status" value="1"/>
</dbReference>
<dbReference type="Proteomes" id="UP001207930">
    <property type="component" value="Unassembled WGS sequence"/>
</dbReference>
<evidence type="ECO:0000313" key="4">
    <source>
        <dbReference type="Proteomes" id="UP001207930"/>
    </source>
</evidence>
<dbReference type="PANTHER" id="PTHR46521">
    <property type="entry name" value="SUCROSE-PHOSPHATASE 2-RELATED"/>
    <property type="match status" value="1"/>
</dbReference>
<dbReference type="SUPFAM" id="SSF56784">
    <property type="entry name" value="HAD-like"/>
    <property type="match status" value="1"/>
</dbReference>
<dbReference type="Gene3D" id="3.90.1070.10">
    <property type="match status" value="1"/>
</dbReference>
<dbReference type="GO" id="GO:0016787">
    <property type="term" value="F:hydrolase activity"/>
    <property type="evidence" value="ECO:0007669"/>
    <property type="project" value="UniProtKB-KW"/>
</dbReference>
<accession>A0ABT3FUN2</accession>
<feature type="domain" description="Sucrose phosphatase-like" evidence="2">
    <location>
        <begin position="1"/>
        <end position="223"/>
    </location>
</feature>